<evidence type="ECO:0000259" key="2">
    <source>
        <dbReference type="Pfam" id="PF07282"/>
    </source>
</evidence>
<gene>
    <name evidence="3" type="ORF">GCM10023191_049340</name>
</gene>
<reference evidence="4" key="1">
    <citation type="journal article" date="2019" name="Int. J. Syst. Evol. Microbiol.">
        <title>The Global Catalogue of Microorganisms (GCM) 10K type strain sequencing project: providing services to taxonomists for standard genome sequencing and annotation.</title>
        <authorList>
            <consortium name="The Broad Institute Genomics Platform"/>
            <consortium name="The Broad Institute Genome Sequencing Center for Infectious Disease"/>
            <person name="Wu L."/>
            <person name="Ma J."/>
        </authorList>
    </citation>
    <scope>NUCLEOTIDE SEQUENCE [LARGE SCALE GENOMIC DNA]</scope>
    <source>
        <strain evidence="4">JCM 17933</strain>
    </source>
</reference>
<protein>
    <recommendedName>
        <fullName evidence="2">Cas12f1-like TNB domain-containing protein</fullName>
    </recommendedName>
</protein>
<dbReference type="InterPro" id="IPR010095">
    <property type="entry name" value="Cas12f1-like_TNB"/>
</dbReference>
<organism evidence="3 4">
    <name type="scientific">Actinoallomurus oryzae</name>
    <dbReference type="NCBI Taxonomy" id="502180"/>
    <lineage>
        <taxon>Bacteria</taxon>
        <taxon>Bacillati</taxon>
        <taxon>Actinomycetota</taxon>
        <taxon>Actinomycetes</taxon>
        <taxon>Streptosporangiales</taxon>
        <taxon>Thermomonosporaceae</taxon>
        <taxon>Actinoallomurus</taxon>
    </lineage>
</organism>
<dbReference type="Pfam" id="PF07282">
    <property type="entry name" value="Cas12f1-like_TNB"/>
    <property type="match status" value="1"/>
</dbReference>
<dbReference type="EMBL" id="BAABHF010000025">
    <property type="protein sequence ID" value="GAA4500663.1"/>
    <property type="molecule type" value="Genomic_DNA"/>
</dbReference>
<keyword evidence="4" id="KW-1185">Reference proteome</keyword>
<sequence length="224" mass="24282">MAAGAGERAGYGEQSRQLTEARKDFAWLAAGSQTVQQQALRDFAQAMTNFFAETHRRPTWRKAGVHEGFRIVGRRGAHWDIRRLSRKVGQVRIPKVGWARFRWSRDISAEAKSFRVNRDRAGRWHVCFAVIPPAIDGPATGAVVGVDRGVAVSAALSSHACGHCAADNRESQAVFRCRACGHTDHADANAAKNIAAGHAVTARGALQPWGGAVNREPQPVLSSV</sequence>
<evidence type="ECO:0000313" key="3">
    <source>
        <dbReference type="EMBL" id="GAA4500663.1"/>
    </source>
</evidence>
<comment type="caution">
    <text evidence="3">The sequence shown here is derived from an EMBL/GenBank/DDBJ whole genome shotgun (WGS) entry which is preliminary data.</text>
</comment>
<evidence type="ECO:0000256" key="1">
    <source>
        <dbReference type="ARBA" id="ARBA00023125"/>
    </source>
</evidence>
<evidence type="ECO:0000313" key="4">
    <source>
        <dbReference type="Proteomes" id="UP001500503"/>
    </source>
</evidence>
<keyword evidence="1" id="KW-0238">DNA-binding</keyword>
<dbReference type="Proteomes" id="UP001500503">
    <property type="component" value="Unassembled WGS sequence"/>
</dbReference>
<name>A0ABP8QD54_9ACTN</name>
<feature type="domain" description="Cas12f1-like TNB" evidence="2">
    <location>
        <begin position="150"/>
        <end position="194"/>
    </location>
</feature>
<proteinExistence type="predicted"/>
<dbReference type="RefSeq" id="WP_345467756.1">
    <property type="nucleotide sequence ID" value="NZ_BAABHF010000025.1"/>
</dbReference>
<accession>A0ABP8QD54</accession>